<reference evidence="2" key="1">
    <citation type="journal article" date="2007" name="PLoS ONE">
        <title>The first genome sequence of an elite grapevine cultivar (Pinot noir Vitis vinifera L.): coping with a highly heterozygous genome.</title>
        <authorList>
            <person name="Velasco R."/>
            <person name="Zharkikh A."/>
            <person name="Troggio M."/>
            <person name="Cartwright D.A."/>
            <person name="Cestaro A."/>
            <person name="Pruss D."/>
            <person name="Pindo M."/>
            <person name="FitzGerald L.M."/>
            <person name="Vezzulli S."/>
            <person name="Reid J."/>
            <person name="Malacarne G."/>
            <person name="Iliev D."/>
            <person name="Coppola G."/>
            <person name="Wardell B."/>
            <person name="Micheletti D."/>
            <person name="Macalma T."/>
            <person name="Facci M."/>
            <person name="Mitchell J.T."/>
            <person name="Perazzolli M."/>
            <person name="Eldredge G."/>
            <person name="Gatto P."/>
            <person name="Oyzerski R."/>
            <person name="Moretto M."/>
            <person name="Gutin N."/>
            <person name="Stefanini M."/>
            <person name="Chen Y."/>
            <person name="Segala C."/>
            <person name="Davenport C."/>
            <person name="Dematte L."/>
            <person name="Mraz A."/>
            <person name="Battilana J."/>
            <person name="Stormo K."/>
            <person name="Costa F."/>
            <person name="Tao Q."/>
            <person name="Si-Ammour A."/>
            <person name="Harkins T."/>
            <person name="Lackey A."/>
            <person name="Perbost C."/>
            <person name="Taillon B."/>
            <person name="Stella A."/>
            <person name="Solovyev V."/>
            <person name="Fawcett J.A."/>
            <person name="Sterck L."/>
            <person name="Vandepoele K."/>
            <person name="Grando S.M."/>
            <person name="Toppo S."/>
            <person name="Moser C."/>
            <person name="Lanchbury J."/>
            <person name="Bogden R."/>
            <person name="Skolnick M."/>
            <person name="Sgaramella V."/>
            <person name="Bhatnagar S.K."/>
            <person name="Fontana P."/>
            <person name="Gutin A."/>
            <person name="Van de Peer Y."/>
            <person name="Salamini F."/>
            <person name="Viola R."/>
        </authorList>
    </citation>
    <scope>NUCLEOTIDE SEQUENCE</scope>
</reference>
<evidence type="ECO:0000313" key="2">
    <source>
        <dbReference type="EMBL" id="CAN70468.1"/>
    </source>
</evidence>
<sequence>MAKLKLREQKSNADTDAPTPATSIPFTSYLKAKTSDKAKYVASQIRTDPS</sequence>
<feature type="compositionally biased region" description="Basic and acidic residues" evidence="1">
    <location>
        <begin position="1"/>
        <end position="13"/>
    </location>
</feature>
<dbReference type="AlphaFoldDB" id="A5BRG9"/>
<organism evidence="2">
    <name type="scientific">Vitis vinifera</name>
    <name type="common">Grape</name>
    <dbReference type="NCBI Taxonomy" id="29760"/>
    <lineage>
        <taxon>Eukaryota</taxon>
        <taxon>Viridiplantae</taxon>
        <taxon>Streptophyta</taxon>
        <taxon>Embryophyta</taxon>
        <taxon>Tracheophyta</taxon>
        <taxon>Spermatophyta</taxon>
        <taxon>Magnoliopsida</taxon>
        <taxon>eudicotyledons</taxon>
        <taxon>Gunneridae</taxon>
        <taxon>Pentapetalae</taxon>
        <taxon>rosids</taxon>
        <taxon>Vitales</taxon>
        <taxon>Vitaceae</taxon>
        <taxon>Viteae</taxon>
        <taxon>Vitis</taxon>
    </lineage>
</organism>
<gene>
    <name evidence="2" type="ORF">VITISV_026833</name>
</gene>
<evidence type="ECO:0000256" key="1">
    <source>
        <dbReference type="SAM" id="MobiDB-lite"/>
    </source>
</evidence>
<proteinExistence type="predicted"/>
<protein>
    <submittedName>
        <fullName evidence="2">Uncharacterized protein</fullName>
    </submittedName>
</protein>
<feature type="region of interest" description="Disordered" evidence="1">
    <location>
        <begin position="1"/>
        <end position="24"/>
    </location>
</feature>
<name>A5BRG9_VITVI</name>
<accession>A5BRG9</accession>
<dbReference type="EMBL" id="AM468393">
    <property type="protein sequence ID" value="CAN70468.1"/>
    <property type="molecule type" value="Genomic_DNA"/>
</dbReference>